<evidence type="ECO:0000313" key="3">
    <source>
        <dbReference type="Proteomes" id="UP001140091"/>
    </source>
</evidence>
<reference evidence="2" key="1">
    <citation type="submission" date="2022-06" db="EMBL/GenBank/DDBJ databases">
        <title>Genome Sequence of Candolleomyces eurysporus.</title>
        <authorList>
            <person name="Buettner E."/>
        </authorList>
    </citation>
    <scope>NUCLEOTIDE SEQUENCE</scope>
    <source>
        <strain evidence="2">VTCC 930004</strain>
    </source>
</reference>
<dbReference type="OrthoDB" id="2981622at2759"/>
<dbReference type="AlphaFoldDB" id="A0A9W8IYN7"/>
<gene>
    <name evidence="2" type="ORF">H1R20_g11924</name>
</gene>
<keyword evidence="1" id="KW-0732">Signal</keyword>
<evidence type="ECO:0000256" key="1">
    <source>
        <dbReference type="SAM" id="SignalP"/>
    </source>
</evidence>
<feature type="signal peptide" evidence="1">
    <location>
        <begin position="1"/>
        <end position="17"/>
    </location>
</feature>
<sequence>MRFVYLLLGLFATQVYASFLPLVNILKRGPVDPNTCQTCPNWATTLEQGCSNAQDFSCICTQDFSANFITCTECGLALSATVLPPDLQENLTKGADSYLQAILYICKNAYNIDIPGGHVTAPDVAAPQHTA</sequence>
<protein>
    <recommendedName>
        <fullName evidence="4">Extracellular membrane protein CFEM domain-containing protein</fullName>
    </recommendedName>
</protein>
<feature type="chain" id="PRO_5040784133" description="Extracellular membrane protein CFEM domain-containing protein" evidence="1">
    <location>
        <begin position="18"/>
        <end position="131"/>
    </location>
</feature>
<dbReference type="EMBL" id="JANBPK010001193">
    <property type="protein sequence ID" value="KAJ2925182.1"/>
    <property type="molecule type" value="Genomic_DNA"/>
</dbReference>
<name>A0A9W8IYN7_9AGAR</name>
<dbReference type="Proteomes" id="UP001140091">
    <property type="component" value="Unassembled WGS sequence"/>
</dbReference>
<proteinExistence type="predicted"/>
<comment type="caution">
    <text evidence="2">The sequence shown here is derived from an EMBL/GenBank/DDBJ whole genome shotgun (WGS) entry which is preliminary data.</text>
</comment>
<accession>A0A9W8IYN7</accession>
<evidence type="ECO:0000313" key="2">
    <source>
        <dbReference type="EMBL" id="KAJ2925182.1"/>
    </source>
</evidence>
<keyword evidence="3" id="KW-1185">Reference proteome</keyword>
<feature type="non-terminal residue" evidence="2">
    <location>
        <position position="131"/>
    </location>
</feature>
<organism evidence="2 3">
    <name type="scientific">Candolleomyces eurysporus</name>
    <dbReference type="NCBI Taxonomy" id="2828524"/>
    <lineage>
        <taxon>Eukaryota</taxon>
        <taxon>Fungi</taxon>
        <taxon>Dikarya</taxon>
        <taxon>Basidiomycota</taxon>
        <taxon>Agaricomycotina</taxon>
        <taxon>Agaricomycetes</taxon>
        <taxon>Agaricomycetidae</taxon>
        <taxon>Agaricales</taxon>
        <taxon>Agaricineae</taxon>
        <taxon>Psathyrellaceae</taxon>
        <taxon>Candolleomyces</taxon>
    </lineage>
</organism>
<evidence type="ECO:0008006" key="4">
    <source>
        <dbReference type="Google" id="ProtNLM"/>
    </source>
</evidence>